<keyword evidence="10 13" id="KW-0413">Isomerase</keyword>
<dbReference type="SUPFAM" id="SSF57756">
    <property type="entry name" value="Retrovirus zinc finger-like domains"/>
    <property type="match status" value="1"/>
</dbReference>
<dbReference type="GO" id="GO:0006310">
    <property type="term" value="P:DNA recombination"/>
    <property type="evidence" value="ECO:0007669"/>
    <property type="project" value="TreeGrafter"/>
</dbReference>
<dbReference type="PROSITE" id="PS50158">
    <property type="entry name" value="ZF_CCHC"/>
    <property type="match status" value="1"/>
</dbReference>
<reference evidence="19 20" key="1">
    <citation type="submission" date="2024-03" db="EMBL/GenBank/DDBJ databases">
        <title>The genome assembly and annotation of the cricket Gryllus longicercus Weissman &amp; Gray.</title>
        <authorList>
            <person name="Szrajer S."/>
            <person name="Gray D."/>
            <person name="Ylla G."/>
        </authorList>
    </citation>
    <scope>NUCLEOTIDE SEQUENCE [LARGE SCALE GENOMIC DNA]</scope>
    <source>
        <strain evidence="19">DAG 2021-001</strain>
        <tissue evidence="19">Whole body minus gut</tissue>
    </source>
</reference>
<evidence type="ECO:0000256" key="13">
    <source>
        <dbReference type="RuleBase" id="RU362092"/>
    </source>
</evidence>
<keyword evidence="6 12" id="KW-0863">Zinc-finger</keyword>
<dbReference type="InterPro" id="IPR013826">
    <property type="entry name" value="Topo_IA_cen_sub3"/>
</dbReference>
<dbReference type="InterPro" id="IPR034144">
    <property type="entry name" value="TOPRIM_TopoIII"/>
</dbReference>
<evidence type="ECO:0000259" key="18">
    <source>
        <dbReference type="PROSITE" id="PS52039"/>
    </source>
</evidence>
<evidence type="ECO:0000256" key="12">
    <source>
        <dbReference type="PROSITE-ProRule" id="PRU00047"/>
    </source>
</evidence>
<dbReference type="PROSITE" id="PS52039">
    <property type="entry name" value="TOPO_IA_2"/>
    <property type="match status" value="1"/>
</dbReference>
<comment type="caution">
    <text evidence="19">The sequence shown here is derived from an EMBL/GenBank/DDBJ whole genome shotgun (WGS) entry which is preliminary data.</text>
</comment>
<evidence type="ECO:0000256" key="6">
    <source>
        <dbReference type="ARBA" id="ARBA00022771"/>
    </source>
</evidence>
<feature type="region of interest" description="Disordered" evidence="14">
    <location>
        <begin position="749"/>
        <end position="844"/>
    </location>
</feature>
<dbReference type="InterPro" id="IPR013825">
    <property type="entry name" value="Topo_IA_cen_sub2"/>
</dbReference>
<evidence type="ECO:0000259" key="15">
    <source>
        <dbReference type="PROSITE" id="PS50158"/>
    </source>
</evidence>
<sequence length="1188" mass="131590">MFLILKYLRRSVGAFSRFSSNISATKMKVLNVAEKNDAAKTLAGFMSSNIKRREGFSKFNKIYEFEYMLFGQKCDMIMTSVSGHLLGLEFVGSYRHWRSCNPLSLFDAPVVKQCIPGYEDIKRTLEREIRKCSVLIIWTDCDREGESIGFEVIEVCKAVKPSIKIYRAKFSEITSQSVKRALQNLAQPDKRTNDAVVVRQELDLRIGAAFTRFQTLRLRQVFPQNLSDSLVSYGSCQFPTLGFVVERYKAIESFIPESFWKIKVIHEKNDLCVDFSWKRVRLFDQLACQCFYDLCIENPVATVVSVNSKPKSRWRPLPLDTVELEKVGSRKLKINAKEIMRIAEKLYTQGFISYPRTETNIFPKEINLSNLIGMQTADPAWGEFAGRVLQDGPNPRNGTKSDKAHPPIHPIKYTSGLSGAEQKVYEFVVRRFLACCSKDAQGQETIVEINIADELFVANGLMITARNYLDVYPYDKWSAKEIHVYEVGEQFRPNIEMADGTTSPPKLLTEADLIALMEKHGIGTDATHADHIETIKSRLYVGLENEKFFVPGHLGMGLVEGYDSMGFPMSKPNLRAELEADLVKICEGRKNPEIVLKEQILKYKEVFEVALQQAAKIDEALAIYLQEQPCQVETSGIVIADLPSVVYKCPACGSDMVLRTKRDGSGKFISCMSYPQCKTAVWFPSIVEAVDVSNETCAQCGPNYHKLKFKFRRGALPSYSVPEDTLCIGGCDRDLLEILSINIANVRPSASSSLGNTQSSAINSSASSVNSARGPSSNNTLTDNALFPASDNIHLPGNARNPPQNARGRGRGGQDRGQRSIKDIFQRPGTFSETSVSNARANANPDSFIDQTSDATVMCNCNQAAIQLTVRKDGPNKGRPFYKCGNQSQCNFFQWADSASSASSPPQNSTEWNRRQTGAFSSDSGLGRSANTSSFGQTQFHRNPSHGMASDRFNSVPSNDSFSGTSSSSGTSGSVGPSSVNSTFNSFGRFAMQSNNDTSTPFNESADNAIVCSCNENALLLTVRKEGPNKGRQFYKCGRSTCNFFQWAEESTNNVQENLQNSFSTHNNVNAWQPQHQTGSVPGAANSYDNDVRCRCGGPGKRLMVQKEGPNKGRPFYTCPKSVDKCQFFMWADEGSSDSASGSSSNWGRNNRGGRGGSSSSNSSDGKKKRKCGNCHEEGHTKRSCPNN</sequence>
<feature type="domain" description="GRF-type" evidence="17">
    <location>
        <begin position="859"/>
        <end position="899"/>
    </location>
</feature>
<keyword evidence="4" id="KW-0479">Metal-binding</keyword>
<dbReference type="GO" id="GO:0008270">
    <property type="term" value="F:zinc ion binding"/>
    <property type="evidence" value="ECO:0007669"/>
    <property type="project" value="UniProtKB-KW"/>
</dbReference>
<dbReference type="Pfam" id="PF01396">
    <property type="entry name" value="Zn_ribbon_Top1"/>
    <property type="match status" value="1"/>
</dbReference>
<dbReference type="GO" id="GO:0003677">
    <property type="term" value="F:DNA binding"/>
    <property type="evidence" value="ECO:0007669"/>
    <property type="project" value="UniProtKB-KW"/>
</dbReference>
<dbReference type="PROSITE" id="PS00396">
    <property type="entry name" value="TOPO_IA_1"/>
    <property type="match status" value="1"/>
</dbReference>
<evidence type="ECO:0000259" key="16">
    <source>
        <dbReference type="PROSITE" id="PS50880"/>
    </source>
</evidence>
<dbReference type="EC" id="5.6.2.1" evidence="3 13"/>
<dbReference type="InterPro" id="IPR010666">
    <property type="entry name" value="Znf_GRF"/>
</dbReference>
<dbReference type="InterPro" id="IPR036875">
    <property type="entry name" value="Znf_CCHC_sf"/>
</dbReference>
<dbReference type="InterPro" id="IPR013497">
    <property type="entry name" value="Topo_IA_cen"/>
</dbReference>
<evidence type="ECO:0000256" key="11">
    <source>
        <dbReference type="ARBA" id="ARBA00056363"/>
    </source>
</evidence>
<dbReference type="InterPro" id="IPR003601">
    <property type="entry name" value="Topo_IA_2"/>
</dbReference>
<dbReference type="Gene3D" id="1.10.460.10">
    <property type="entry name" value="Topoisomerase I, domain 2"/>
    <property type="match status" value="1"/>
</dbReference>
<accession>A0AAN9Z0Y9</accession>
<dbReference type="PANTHER" id="PTHR11390:SF21">
    <property type="entry name" value="DNA TOPOISOMERASE 3-ALPHA"/>
    <property type="match status" value="1"/>
</dbReference>
<comment type="function">
    <text evidence="13">Introduces a single-strand break via transesterification at a target site in duplex DNA. Releases the supercoiling and torsional tension of DNA introduced during the DNA replication and transcription by transiently cleaving and rejoining one strand of the DNA duplex. The scissile phosphodiester is attacked by the catalytic tyrosine of the enzyme, resulting in the formation of a DNA-(5'-phosphotyrosyl)-enzyme intermediate and the expulsion of a 3'-OH DNA strand.</text>
</comment>
<dbReference type="Gene3D" id="1.10.290.10">
    <property type="entry name" value="Topoisomerase I, domain 4"/>
    <property type="match status" value="1"/>
</dbReference>
<dbReference type="PANTHER" id="PTHR11390">
    <property type="entry name" value="PROKARYOTIC DNA TOPOISOMERASE"/>
    <property type="match status" value="1"/>
</dbReference>
<dbReference type="InterPro" id="IPR013824">
    <property type="entry name" value="Topo_IA_cen_sub1"/>
</dbReference>
<feature type="compositionally biased region" description="Polar residues" evidence="14">
    <location>
        <begin position="907"/>
        <end position="942"/>
    </location>
</feature>
<evidence type="ECO:0000256" key="10">
    <source>
        <dbReference type="ARBA" id="ARBA00023235"/>
    </source>
</evidence>
<evidence type="ECO:0000256" key="4">
    <source>
        <dbReference type="ARBA" id="ARBA00022723"/>
    </source>
</evidence>
<feature type="compositionally biased region" description="Low complexity" evidence="14">
    <location>
        <begin position="759"/>
        <end position="778"/>
    </location>
</feature>
<feature type="domain" description="Toprim" evidence="16">
    <location>
        <begin position="28"/>
        <end position="171"/>
    </location>
</feature>
<comment type="function">
    <text evidence="11">Releases the supercoiling and torsional tension of DNA introduced during the DNA replication and transcription by transiently cleaving and rejoining one strand of the DNA duplex. Introduces a single-strand break via transesterification at a target site in duplex DNA. The scissile phosphodiester is attacked by the catalytic tyrosine of the enzyme, resulting in the formation of a DNA-(5'-phosphotyrosyl)-enzyme intermediate and the expulsion of a 3'-OH DNA strand. The free DNA strand than undergoes passage around the unbroken strand thus removing DNA supercoils. Finally, in the religation step, the DNA 3'-OH attacks the covalent intermediate to expel the active-site tyrosine and restore the DNA phosphodiester backbone. Weakly relaxes negative supercoils and displays a distinct preference for binding single-stranded DNA.</text>
</comment>
<organism evidence="19 20">
    <name type="scientific">Gryllus longicercus</name>
    <dbReference type="NCBI Taxonomy" id="2509291"/>
    <lineage>
        <taxon>Eukaryota</taxon>
        <taxon>Metazoa</taxon>
        <taxon>Ecdysozoa</taxon>
        <taxon>Arthropoda</taxon>
        <taxon>Hexapoda</taxon>
        <taxon>Insecta</taxon>
        <taxon>Pterygota</taxon>
        <taxon>Neoptera</taxon>
        <taxon>Polyneoptera</taxon>
        <taxon>Orthoptera</taxon>
        <taxon>Ensifera</taxon>
        <taxon>Gryllidea</taxon>
        <taxon>Grylloidea</taxon>
        <taxon>Gryllidae</taxon>
        <taxon>Gryllinae</taxon>
        <taxon>Gryllus</taxon>
    </lineage>
</organism>
<dbReference type="AlphaFoldDB" id="A0AAN9Z0Y9"/>
<feature type="domain" description="CCHC-type" evidence="15">
    <location>
        <begin position="1170"/>
        <end position="1187"/>
    </location>
</feature>
<dbReference type="FunFam" id="3.40.50.140:FF:000003">
    <property type="entry name" value="DNA topoisomerase"/>
    <property type="match status" value="1"/>
</dbReference>
<dbReference type="SMART" id="SM00437">
    <property type="entry name" value="TOP1Ac"/>
    <property type="match status" value="1"/>
</dbReference>
<proteinExistence type="inferred from homology"/>
<evidence type="ECO:0000256" key="14">
    <source>
        <dbReference type="SAM" id="MobiDB-lite"/>
    </source>
</evidence>
<dbReference type="EMBL" id="JAZDUA010000556">
    <property type="protein sequence ID" value="KAK7791154.1"/>
    <property type="molecule type" value="Genomic_DNA"/>
</dbReference>
<dbReference type="SMART" id="SM00436">
    <property type="entry name" value="TOP1Bc"/>
    <property type="match status" value="1"/>
</dbReference>
<evidence type="ECO:0000256" key="8">
    <source>
        <dbReference type="ARBA" id="ARBA00023029"/>
    </source>
</evidence>
<dbReference type="InterPro" id="IPR001878">
    <property type="entry name" value="Znf_CCHC"/>
</dbReference>
<dbReference type="CDD" id="cd03362">
    <property type="entry name" value="TOPRIM_TopoIA_TopoIII"/>
    <property type="match status" value="1"/>
</dbReference>
<feature type="compositionally biased region" description="Low complexity" evidence="14">
    <location>
        <begin position="957"/>
        <end position="978"/>
    </location>
</feature>
<evidence type="ECO:0000256" key="9">
    <source>
        <dbReference type="ARBA" id="ARBA00023125"/>
    </source>
</evidence>
<feature type="compositionally biased region" description="Polar residues" evidence="14">
    <location>
        <begin position="829"/>
        <end position="844"/>
    </location>
</feature>
<keyword evidence="5" id="KW-0677">Repeat</keyword>
<dbReference type="InterPro" id="IPR013498">
    <property type="entry name" value="Topo_IA_Znf"/>
</dbReference>
<evidence type="ECO:0000256" key="1">
    <source>
        <dbReference type="ARBA" id="ARBA00000213"/>
    </source>
</evidence>
<dbReference type="Gene3D" id="2.70.20.10">
    <property type="entry name" value="Topoisomerase I, domain 3"/>
    <property type="match status" value="1"/>
</dbReference>
<evidence type="ECO:0000256" key="7">
    <source>
        <dbReference type="ARBA" id="ARBA00022833"/>
    </source>
</evidence>
<evidence type="ECO:0000256" key="5">
    <source>
        <dbReference type="ARBA" id="ARBA00022737"/>
    </source>
</evidence>
<feature type="domain" description="GRF-type" evidence="17">
    <location>
        <begin position="1094"/>
        <end position="1135"/>
    </location>
</feature>
<dbReference type="Pfam" id="PF01751">
    <property type="entry name" value="Toprim"/>
    <property type="match status" value="1"/>
</dbReference>
<dbReference type="InterPro" id="IPR023405">
    <property type="entry name" value="Topo_IA_core_domain"/>
</dbReference>
<dbReference type="CDD" id="cd00186">
    <property type="entry name" value="TOP1Ac"/>
    <property type="match status" value="1"/>
</dbReference>
<dbReference type="Pfam" id="PF06839">
    <property type="entry name" value="Zn_ribbon_GRF"/>
    <property type="match status" value="3"/>
</dbReference>
<dbReference type="SUPFAM" id="SSF56712">
    <property type="entry name" value="Prokaryotic type I DNA topoisomerase"/>
    <property type="match status" value="1"/>
</dbReference>
<dbReference type="InterPro" id="IPR023406">
    <property type="entry name" value="Topo_IA_AS"/>
</dbReference>
<comment type="catalytic activity">
    <reaction evidence="1 13">
        <text>ATP-independent breakage of single-stranded DNA, followed by passage and rejoining.</text>
        <dbReference type="EC" id="5.6.2.1"/>
    </reaction>
</comment>
<feature type="compositionally biased region" description="Basic and acidic residues" evidence="14">
    <location>
        <begin position="812"/>
        <end position="825"/>
    </location>
</feature>
<dbReference type="PROSITE" id="PS51999">
    <property type="entry name" value="ZF_GRF"/>
    <property type="match status" value="3"/>
</dbReference>
<evidence type="ECO:0000256" key="2">
    <source>
        <dbReference type="ARBA" id="ARBA00009446"/>
    </source>
</evidence>
<dbReference type="PROSITE" id="PS50880">
    <property type="entry name" value="TOPRIM"/>
    <property type="match status" value="1"/>
</dbReference>
<dbReference type="InterPro" id="IPR003602">
    <property type="entry name" value="Topo_IA_DNA-bd_dom"/>
</dbReference>
<dbReference type="FunFam" id="1.10.460.10:FF:000020">
    <property type="entry name" value="DNA topoisomerase 3-alpha"/>
    <property type="match status" value="1"/>
</dbReference>
<feature type="compositionally biased region" description="Low complexity" evidence="14">
    <location>
        <begin position="1137"/>
        <end position="1150"/>
    </location>
</feature>
<feature type="region of interest" description="Disordered" evidence="14">
    <location>
        <begin position="1135"/>
        <end position="1188"/>
    </location>
</feature>
<comment type="similarity">
    <text evidence="2 13">Belongs to the type IA topoisomerase family.</text>
</comment>
<keyword evidence="8 13" id="KW-0799">Topoisomerase</keyword>
<evidence type="ECO:0000313" key="19">
    <source>
        <dbReference type="EMBL" id="KAK7791154.1"/>
    </source>
</evidence>
<dbReference type="GO" id="GO:0003917">
    <property type="term" value="F:DNA topoisomerase type I (single strand cut, ATP-independent) activity"/>
    <property type="evidence" value="ECO:0007669"/>
    <property type="project" value="UniProtKB-EC"/>
</dbReference>
<keyword evidence="20" id="KW-1185">Reference proteome</keyword>
<dbReference type="GO" id="GO:0006281">
    <property type="term" value="P:DNA repair"/>
    <property type="evidence" value="ECO:0007669"/>
    <property type="project" value="TreeGrafter"/>
</dbReference>
<evidence type="ECO:0000259" key="17">
    <source>
        <dbReference type="PROSITE" id="PS51999"/>
    </source>
</evidence>
<feature type="domain" description="Topo IA-type catalytic" evidence="18">
    <location>
        <begin position="189"/>
        <end position="607"/>
    </location>
</feature>
<dbReference type="GO" id="GO:0005634">
    <property type="term" value="C:nucleus"/>
    <property type="evidence" value="ECO:0007669"/>
    <property type="project" value="TreeGrafter"/>
</dbReference>
<dbReference type="FunFam" id="1.10.290.10:FF:000001">
    <property type="entry name" value="DNA topoisomerase"/>
    <property type="match status" value="1"/>
</dbReference>
<dbReference type="Pfam" id="PF01131">
    <property type="entry name" value="Topoisom_bac"/>
    <property type="match status" value="1"/>
</dbReference>
<dbReference type="GO" id="GO:0006265">
    <property type="term" value="P:DNA topological change"/>
    <property type="evidence" value="ECO:0007669"/>
    <property type="project" value="InterPro"/>
</dbReference>
<dbReference type="InterPro" id="IPR006171">
    <property type="entry name" value="TOPRIM_dom"/>
</dbReference>
<dbReference type="Gene3D" id="3.30.65.10">
    <property type="entry name" value="Bacterial Topoisomerase I, domain 1"/>
    <property type="match status" value="1"/>
</dbReference>
<dbReference type="Proteomes" id="UP001378592">
    <property type="component" value="Unassembled WGS sequence"/>
</dbReference>
<protein>
    <recommendedName>
        <fullName evidence="3 13">DNA topoisomerase</fullName>
        <ecNumber evidence="3 13">5.6.2.1</ecNumber>
    </recommendedName>
</protein>
<feature type="domain" description="GRF-type" evidence="17">
    <location>
        <begin position="1012"/>
        <end position="1051"/>
    </location>
</feature>
<gene>
    <name evidence="19" type="ORF">R5R35_013322</name>
</gene>
<evidence type="ECO:0000256" key="3">
    <source>
        <dbReference type="ARBA" id="ARBA00012891"/>
    </source>
</evidence>
<name>A0AAN9Z0Y9_9ORTH</name>
<dbReference type="SMART" id="SM00493">
    <property type="entry name" value="TOPRIM"/>
    <property type="match status" value="1"/>
</dbReference>
<feature type="region of interest" description="Disordered" evidence="14">
    <location>
        <begin position="392"/>
        <end position="412"/>
    </location>
</feature>
<dbReference type="GO" id="GO:0031422">
    <property type="term" value="C:RecQ family helicase-topoisomerase III complex"/>
    <property type="evidence" value="ECO:0007669"/>
    <property type="project" value="TreeGrafter"/>
</dbReference>
<keyword evidence="9 13" id="KW-0238">DNA-binding</keyword>
<evidence type="ECO:0000313" key="20">
    <source>
        <dbReference type="Proteomes" id="UP001378592"/>
    </source>
</evidence>
<keyword evidence="7" id="KW-0862">Zinc</keyword>
<dbReference type="Gene3D" id="3.40.50.140">
    <property type="match status" value="1"/>
</dbReference>
<dbReference type="PRINTS" id="PR00417">
    <property type="entry name" value="PRTPISMRASEI"/>
</dbReference>
<feature type="compositionally biased region" description="Polar residues" evidence="14">
    <location>
        <begin position="749"/>
        <end position="758"/>
    </location>
</feature>
<feature type="region of interest" description="Disordered" evidence="14">
    <location>
        <begin position="898"/>
        <end position="978"/>
    </location>
</feature>
<dbReference type="InterPro" id="IPR000380">
    <property type="entry name" value="Topo_IA"/>
</dbReference>